<evidence type="ECO:0000313" key="4">
    <source>
        <dbReference type="Proteomes" id="UP001589610"/>
    </source>
</evidence>
<keyword evidence="1" id="KW-0418">Kinase</keyword>
<evidence type="ECO:0000256" key="1">
    <source>
        <dbReference type="ARBA" id="ARBA00022527"/>
    </source>
</evidence>
<keyword evidence="1" id="KW-0808">Transferase</keyword>
<dbReference type="InterPro" id="IPR003594">
    <property type="entry name" value="HATPase_dom"/>
</dbReference>
<name>A0ABV5TAA2_9ACTN</name>
<feature type="domain" description="Histidine kinase/HSP90-like ATPase" evidence="2">
    <location>
        <begin position="24"/>
        <end position="137"/>
    </location>
</feature>
<accession>A0ABV5TAA2</accession>
<keyword evidence="3" id="KW-0547">Nucleotide-binding</keyword>
<keyword evidence="4" id="KW-1185">Reference proteome</keyword>
<keyword evidence="1" id="KW-0723">Serine/threonine-protein kinase</keyword>
<gene>
    <name evidence="3" type="ORF">ACFFRH_10850</name>
</gene>
<comment type="caution">
    <text evidence="3">The sequence shown here is derived from an EMBL/GenBank/DDBJ whole genome shotgun (WGS) entry which is preliminary data.</text>
</comment>
<evidence type="ECO:0000259" key="2">
    <source>
        <dbReference type="Pfam" id="PF13581"/>
    </source>
</evidence>
<dbReference type="Proteomes" id="UP001589610">
    <property type="component" value="Unassembled WGS sequence"/>
</dbReference>
<dbReference type="PANTHER" id="PTHR35526:SF3">
    <property type="entry name" value="ANTI-SIGMA-F FACTOR RSBW"/>
    <property type="match status" value="1"/>
</dbReference>
<dbReference type="SUPFAM" id="SSF55874">
    <property type="entry name" value="ATPase domain of HSP90 chaperone/DNA topoisomerase II/histidine kinase"/>
    <property type="match status" value="1"/>
</dbReference>
<dbReference type="CDD" id="cd16936">
    <property type="entry name" value="HATPase_RsbW-like"/>
    <property type="match status" value="1"/>
</dbReference>
<dbReference type="GO" id="GO:0005524">
    <property type="term" value="F:ATP binding"/>
    <property type="evidence" value="ECO:0007669"/>
    <property type="project" value="UniProtKB-KW"/>
</dbReference>
<dbReference type="Pfam" id="PF13581">
    <property type="entry name" value="HATPase_c_2"/>
    <property type="match status" value="1"/>
</dbReference>
<dbReference type="RefSeq" id="WP_344748643.1">
    <property type="nucleotide sequence ID" value="NZ_BAAAWW010000164.1"/>
</dbReference>
<organism evidence="3 4">
    <name type="scientific">Streptosporangium vulgare</name>
    <dbReference type="NCBI Taxonomy" id="46190"/>
    <lineage>
        <taxon>Bacteria</taxon>
        <taxon>Bacillati</taxon>
        <taxon>Actinomycetota</taxon>
        <taxon>Actinomycetes</taxon>
        <taxon>Streptosporangiales</taxon>
        <taxon>Streptosporangiaceae</taxon>
        <taxon>Streptosporangium</taxon>
    </lineage>
</organism>
<dbReference type="InterPro" id="IPR036890">
    <property type="entry name" value="HATPase_C_sf"/>
</dbReference>
<dbReference type="EMBL" id="JBHMBS010000004">
    <property type="protein sequence ID" value="MFB9675987.1"/>
    <property type="molecule type" value="Genomic_DNA"/>
</dbReference>
<reference evidence="3 4" key="1">
    <citation type="submission" date="2024-09" db="EMBL/GenBank/DDBJ databases">
        <authorList>
            <person name="Sun Q."/>
            <person name="Mori K."/>
        </authorList>
    </citation>
    <scope>NUCLEOTIDE SEQUENCE [LARGE SCALE GENOMIC DNA]</scope>
    <source>
        <strain evidence="3 4">JCM 3028</strain>
    </source>
</reference>
<dbReference type="InterPro" id="IPR050267">
    <property type="entry name" value="Anti-sigma-factor_SerPK"/>
</dbReference>
<keyword evidence="3" id="KW-0067">ATP-binding</keyword>
<sequence>MTGVTTTEHYLELSVFPTSPYYARVHVRRVLEGWRRDDLIETAQLVISELVSNAVKAHTSCPADVEATHLGPDRIWMDLYLVGETVVLRVWDAARTPPVLRDPDPDDESGRGLHLVDLLATDWGYYRPAPGGKIVWCTLAPSPSEEQEGTIQQHR</sequence>
<protein>
    <submittedName>
        <fullName evidence="3">ATP-binding protein</fullName>
    </submittedName>
</protein>
<proteinExistence type="predicted"/>
<dbReference type="Gene3D" id="3.30.565.10">
    <property type="entry name" value="Histidine kinase-like ATPase, C-terminal domain"/>
    <property type="match status" value="1"/>
</dbReference>
<dbReference type="PANTHER" id="PTHR35526">
    <property type="entry name" value="ANTI-SIGMA-F FACTOR RSBW-RELATED"/>
    <property type="match status" value="1"/>
</dbReference>
<evidence type="ECO:0000313" key="3">
    <source>
        <dbReference type="EMBL" id="MFB9675987.1"/>
    </source>
</evidence>